<proteinExistence type="predicted"/>
<dbReference type="InterPro" id="IPR032171">
    <property type="entry name" value="COR-A"/>
</dbReference>
<dbReference type="GO" id="GO:0042981">
    <property type="term" value="P:regulation of apoptotic process"/>
    <property type="evidence" value="ECO:0007669"/>
    <property type="project" value="InterPro"/>
</dbReference>
<dbReference type="InterPro" id="IPR037939">
    <property type="entry name" value="CRADD"/>
</dbReference>
<dbReference type="Pfam" id="PF08477">
    <property type="entry name" value="Roc"/>
    <property type="match status" value="1"/>
</dbReference>
<dbReference type="SUPFAM" id="SSF47986">
    <property type="entry name" value="DEATH domain"/>
    <property type="match status" value="2"/>
</dbReference>
<comment type="caution">
    <text evidence="4">The sequence shown here is derived from an EMBL/GenBank/DDBJ whole genome shotgun (WGS) entry which is preliminary data.</text>
</comment>
<evidence type="ECO:0000313" key="5">
    <source>
        <dbReference type="Proteomes" id="UP000683360"/>
    </source>
</evidence>
<dbReference type="Gene3D" id="1.10.533.10">
    <property type="entry name" value="Death Domain, Fas"/>
    <property type="match status" value="2"/>
</dbReference>
<dbReference type="PANTHER" id="PTHR15034:SF5">
    <property type="entry name" value="DEATH DOMAIN-CONTAINING PROTEIN CRADD"/>
    <property type="match status" value="1"/>
</dbReference>
<dbReference type="Gene3D" id="3.40.50.300">
    <property type="entry name" value="P-loop containing nucleotide triphosphate hydrolases"/>
    <property type="match status" value="1"/>
</dbReference>
<dbReference type="InterPro" id="IPR011029">
    <property type="entry name" value="DEATH-like_dom_sf"/>
</dbReference>
<dbReference type="AlphaFoldDB" id="A0A8S3U8F8"/>
<dbReference type="SUPFAM" id="SSF52540">
    <property type="entry name" value="P-loop containing nucleoside triphosphate hydrolases"/>
    <property type="match status" value="1"/>
</dbReference>
<feature type="domain" description="CARD" evidence="3">
    <location>
        <begin position="872"/>
        <end position="936"/>
    </location>
</feature>
<organism evidence="4 5">
    <name type="scientific">Mytilus edulis</name>
    <name type="common">Blue mussel</name>
    <dbReference type="NCBI Taxonomy" id="6550"/>
    <lineage>
        <taxon>Eukaryota</taxon>
        <taxon>Metazoa</taxon>
        <taxon>Spiralia</taxon>
        <taxon>Lophotrochozoa</taxon>
        <taxon>Mollusca</taxon>
        <taxon>Bivalvia</taxon>
        <taxon>Autobranchia</taxon>
        <taxon>Pteriomorphia</taxon>
        <taxon>Mytilida</taxon>
        <taxon>Mytiloidea</taxon>
        <taxon>Mytilidae</taxon>
        <taxon>Mytilinae</taxon>
        <taxon>Mytilus</taxon>
    </lineage>
</organism>
<name>A0A8S3U8F8_MYTED</name>
<evidence type="ECO:0000256" key="2">
    <source>
        <dbReference type="SAM" id="MobiDB-lite"/>
    </source>
</evidence>
<dbReference type="OrthoDB" id="5962960at2759"/>
<keyword evidence="1" id="KW-0677">Repeat</keyword>
<dbReference type="Gene3D" id="1.10.10.10">
    <property type="entry name" value="Winged helix-like DNA-binding domain superfamily/Winged helix DNA-binding domain"/>
    <property type="match status" value="1"/>
</dbReference>
<feature type="region of interest" description="Disordered" evidence="2">
    <location>
        <begin position="297"/>
        <end position="349"/>
    </location>
</feature>
<dbReference type="Pfam" id="PF16095">
    <property type="entry name" value="COR-A"/>
    <property type="match status" value="1"/>
</dbReference>
<accession>A0A8S3U8F8</accession>
<dbReference type="GO" id="GO:0002020">
    <property type="term" value="F:protease binding"/>
    <property type="evidence" value="ECO:0007669"/>
    <property type="project" value="InterPro"/>
</dbReference>
<keyword evidence="5" id="KW-1185">Reference proteome</keyword>
<evidence type="ECO:0000259" key="3">
    <source>
        <dbReference type="PROSITE" id="PS50209"/>
    </source>
</evidence>
<reference evidence="4" key="1">
    <citation type="submission" date="2021-03" db="EMBL/GenBank/DDBJ databases">
        <authorList>
            <person name="Bekaert M."/>
        </authorList>
    </citation>
    <scope>NUCLEOTIDE SEQUENCE</scope>
</reference>
<dbReference type="Gene3D" id="3.30.70.1390">
    <property type="entry name" value="ROC domain from the Parkinson's disease-associated leucine-rich repeat kinase 2"/>
    <property type="match status" value="1"/>
</dbReference>
<feature type="domain" description="CARD" evidence="3">
    <location>
        <begin position="974"/>
        <end position="1042"/>
    </location>
</feature>
<dbReference type="CDD" id="cd01671">
    <property type="entry name" value="CARD"/>
    <property type="match status" value="2"/>
</dbReference>
<dbReference type="InterPro" id="IPR036388">
    <property type="entry name" value="WH-like_DNA-bd_sf"/>
</dbReference>
<dbReference type="GO" id="GO:0070513">
    <property type="term" value="F:death domain binding"/>
    <property type="evidence" value="ECO:0007669"/>
    <property type="project" value="InterPro"/>
</dbReference>
<evidence type="ECO:0000256" key="1">
    <source>
        <dbReference type="ARBA" id="ARBA00022737"/>
    </source>
</evidence>
<gene>
    <name evidence="4" type="ORF">MEDL_54272</name>
</gene>
<dbReference type="Pfam" id="PF00619">
    <property type="entry name" value="CARD"/>
    <property type="match status" value="2"/>
</dbReference>
<dbReference type="PANTHER" id="PTHR15034">
    <property type="entry name" value="DEATH DOMAIN-CONTAINING PROTEIN CRADD"/>
    <property type="match status" value="1"/>
</dbReference>
<feature type="compositionally biased region" description="Low complexity" evidence="2">
    <location>
        <begin position="329"/>
        <end position="346"/>
    </location>
</feature>
<dbReference type="Proteomes" id="UP000683360">
    <property type="component" value="Unassembled WGS sequence"/>
</dbReference>
<evidence type="ECO:0000313" key="4">
    <source>
        <dbReference type="EMBL" id="CAG2242081.1"/>
    </source>
</evidence>
<dbReference type="EMBL" id="CAJPWZ010002626">
    <property type="protein sequence ID" value="CAG2242081.1"/>
    <property type="molecule type" value="Genomic_DNA"/>
</dbReference>
<protein>
    <recommendedName>
        <fullName evidence="3">CARD domain-containing protein</fullName>
    </recommendedName>
</protein>
<dbReference type="InterPro" id="IPR027417">
    <property type="entry name" value="P-loop_NTPase"/>
</dbReference>
<sequence length="1071" mass="125127">MLATYLPLIIHYQHTFYQSYTTNIPSTNHTLPTYLPPIIHYQHTFHQSYTTNIPSTNHTLPTYLPPIIHYQHTFHQSYTAITPSTNLTFHQSYTTNISFITQWKTHLMTLYNNICQSGETPYDMATIKSDDSEERKRKKKEVMDFLKSVISEKSSGVTSGLEKEEKKLLMKNIFVDGIVPTEIKLMADKRSIDLYLKLLESGSEKKRYIRLVVVGKKGAGKTSLIRRLFGEDITDVTSTNGIEIHKIKCKAMSDDGIWNKLDENYEETQARLLKEYMGKLQDKRTIQEQVESQIAFKDNTPVTSVDESKKSETTSKQPKIRKPPIAAEPQSKPQVTPQQSSQSSEQAARDFETMLTAKSKVDVHDKEEYATVLLWDFAGDEEFYHTHQTFLSQDAMYLVVTKLNEADDPNAQALFRLWIDSIHCYSRLEEKNIISDDKTTTSDDLNPPVVIVGTWKDAVTSEADTVEEACRESLLVYTENLADDERGHVRSEYFISNKEDDHSVFQQIRRDIINLAREMRTWNKDYPLKFIQLEQRLQEKKKELPIITYQEIKHISTDTPKPLTDEELILFLEFHHELRSLVYFEDLPDNIILDTQWLSDAFKCIVTARKFQASTKNQKRWNEFYHTGKLNYDVLEDIFKKETTILYENKDYILNVMEKFDIIIRPNKSGADVNPYYYVPSMIRAEPERDIYEMFNVPKDICKRSTWLCFRFRFLPPHLMNHLIASLSRKYTVAEVIDSKKKKRQIALFKGTAVFELQHETTKLRKLLVMACPNVIQIQVWEFGEDIKGGLYKYIDDFVTEELNTIMHTRFKMSNVKFEKKWECGLTEPKCVTGSNMFMEEPIYQCDTCQIKHMFIDEWSDQQNKAPWVRQRKQVNSNKIRENENRIIQDIQISQILDHMMTHLVISADDRRDIEHYPRQDDQNKALLDIVIKGKNLLTVCLLMDYEMSPSTTSASAKTEGLSVWNFPLYKFRLQKNYLKVITDIQHENIVDHLISKEVLSVDDGKKIESGKTPQEKNRNLMDMLLRKNERGFNEFLKALRKDSIYADLADHIQKTEVTSTDMATLYKCLK</sequence>
<dbReference type="InterPro" id="IPR001315">
    <property type="entry name" value="CARD"/>
</dbReference>
<dbReference type="PROSITE" id="PS50209">
    <property type="entry name" value="CARD"/>
    <property type="match status" value="2"/>
</dbReference>